<proteinExistence type="predicted"/>
<sequence>MPARPRPLTPTRSARHLFGAKMRAYRGGMSLERLAEIVNFSKSHLARVETADSMPPPELPALLDAAFDTDGIFGELYQLARNESLPDQLQRRMELEAQACVIAEYTCQVVPGLVQTADFARALFKAHYPRATEDTIEEMVNRRMIRQGVFLRDNPPDYSAILDEAVLRRGFGGPAVMRAQLTRLIHFMLNSTGVVQVLPFAYGGHPLVGGSLALFTLDDGAQVAWEEGSDSGTLMEDLERATARRRSYDLLRSCALSPSESAAFIQSVLDTLPDEYGPLAYPAPMGRP</sequence>
<dbReference type="SUPFAM" id="SSF47413">
    <property type="entry name" value="lambda repressor-like DNA-binding domains"/>
    <property type="match status" value="1"/>
</dbReference>
<accession>A0A3B0BIY2</accession>
<organism evidence="2 3">
    <name type="scientific">Streptomyces klenkii</name>
    <dbReference type="NCBI Taxonomy" id="1420899"/>
    <lineage>
        <taxon>Bacteria</taxon>
        <taxon>Bacillati</taxon>
        <taxon>Actinomycetota</taxon>
        <taxon>Actinomycetes</taxon>
        <taxon>Kitasatosporales</taxon>
        <taxon>Streptomycetaceae</taxon>
        <taxon>Streptomyces</taxon>
    </lineage>
</organism>
<dbReference type="Pfam" id="PF19054">
    <property type="entry name" value="DUF5753"/>
    <property type="match status" value="1"/>
</dbReference>
<name>A0A3B0BIY2_9ACTN</name>
<dbReference type="Proteomes" id="UP000270343">
    <property type="component" value="Unassembled WGS sequence"/>
</dbReference>
<dbReference type="AlphaFoldDB" id="A0A3B0BIY2"/>
<evidence type="ECO:0000313" key="3">
    <source>
        <dbReference type="Proteomes" id="UP000270343"/>
    </source>
</evidence>
<gene>
    <name evidence="2" type="ORF">D7231_14480</name>
</gene>
<dbReference type="InterPro" id="IPR001387">
    <property type="entry name" value="Cro/C1-type_HTH"/>
</dbReference>
<dbReference type="Gene3D" id="1.10.260.40">
    <property type="entry name" value="lambda repressor-like DNA-binding domains"/>
    <property type="match status" value="1"/>
</dbReference>
<feature type="domain" description="DUF5753" evidence="1">
    <location>
        <begin position="90"/>
        <end position="266"/>
    </location>
</feature>
<comment type="caution">
    <text evidence="2">The sequence shown here is derived from an EMBL/GenBank/DDBJ whole genome shotgun (WGS) entry which is preliminary data.</text>
</comment>
<evidence type="ECO:0000313" key="2">
    <source>
        <dbReference type="EMBL" id="RKN72680.1"/>
    </source>
</evidence>
<reference evidence="2 3" key="1">
    <citation type="journal article" date="2015" name="Antonie Van Leeuwenhoek">
        <title>Streptomyces klenkii sp. nov., isolated from deep marine sediment.</title>
        <authorList>
            <person name="Veyisoglu A."/>
            <person name="Sahin N."/>
        </authorList>
    </citation>
    <scope>NUCLEOTIDE SEQUENCE [LARGE SCALE GENOMIC DNA]</scope>
    <source>
        <strain evidence="2 3">KCTC 29202</strain>
    </source>
</reference>
<dbReference type="GO" id="GO:0003677">
    <property type="term" value="F:DNA binding"/>
    <property type="evidence" value="ECO:0007669"/>
    <property type="project" value="InterPro"/>
</dbReference>
<dbReference type="CDD" id="cd00093">
    <property type="entry name" value="HTH_XRE"/>
    <property type="match status" value="1"/>
</dbReference>
<keyword evidence="3" id="KW-1185">Reference proteome</keyword>
<evidence type="ECO:0000259" key="1">
    <source>
        <dbReference type="Pfam" id="PF19054"/>
    </source>
</evidence>
<dbReference type="EMBL" id="RBAM01000005">
    <property type="protein sequence ID" value="RKN72680.1"/>
    <property type="molecule type" value="Genomic_DNA"/>
</dbReference>
<protein>
    <submittedName>
        <fullName evidence="2">XRE family transcriptional regulator</fullName>
    </submittedName>
</protein>
<dbReference type="InterPro" id="IPR010982">
    <property type="entry name" value="Lambda_DNA-bd_dom_sf"/>
</dbReference>
<dbReference type="OrthoDB" id="2897536at2"/>
<dbReference type="InterPro" id="IPR043917">
    <property type="entry name" value="DUF5753"/>
</dbReference>